<reference evidence="11" key="1">
    <citation type="journal article" date="2022" name="bioRxiv">
        <title>Sequencing and chromosome-scale assembly of the giantPleurodeles waltlgenome.</title>
        <authorList>
            <person name="Brown T."/>
            <person name="Elewa A."/>
            <person name="Iarovenko S."/>
            <person name="Subramanian E."/>
            <person name="Araus A.J."/>
            <person name="Petzold A."/>
            <person name="Susuki M."/>
            <person name="Suzuki K.-i.T."/>
            <person name="Hayashi T."/>
            <person name="Toyoda A."/>
            <person name="Oliveira C."/>
            <person name="Osipova E."/>
            <person name="Leigh N.D."/>
            <person name="Simon A."/>
            <person name="Yun M.H."/>
        </authorList>
    </citation>
    <scope>NUCLEOTIDE SEQUENCE</scope>
    <source>
        <strain evidence="11">20211129_DDA</strain>
        <tissue evidence="11">Liver</tissue>
    </source>
</reference>
<evidence type="ECO:0000313" key="12">
    <source>
        <dbReference type="Proteomes" id="UP001066276"/>
    </source>
</evidence>
<gene>
    <name evidence="11" type="ORF">NDU88_004355</name>
</gene>
<keyword evidence="9" id="KW-0325">Glycoprotein</keyword>
<protein>
    <submittedName>
        <fullName evidence="11">Uncharacterized protein</fullName>
    </submittedName>
</protein>
<dbReference type="Pfam" id="PF02485">
    <property type="entry name" value="Branch"/>
    <property type="match status" value="1"/>
</dbReference>
<evidence type="ECO:0000256" key="9">
    <source>
        <dbReference type="ARBA" id="ARBA00023180"/>
    </source>
</evidence>
<keyword evidence="7" id="KW-1133">Transmembrane helix</keyword>
<evidence type="ECO:0000256" key="7">
    <source>
        <dbReference type="ARBA" id="ARBA00022989"/>
    </source>
</evidence>
<evidence type="ECO:0000313" key="11">
    <source>
        <dbReference type="EMBL" id="KAJ1200532.1"/>
    </source>
</evidence>
<dbReference type="PANTHER" id="PTHR19297:SF183">
    <property type="entry name" value="N-ACETYLLACTOSAMINIDE BETA-1,6-N-ACETYLGLUCOSAMINYL-TRANSFERASE"/>
    <property type="match status" value="1"/>
</dbReference>
<keyword evidence="6" id="KW-0735">Signal-anchor</keyword>
<evidence type="ECO:0000256" key="4">
    <source>
        <dbReference type="ARBA" id="ARBA00022679"/>
    </source>
</evidence>
<dbReference type="InterPro" id="IPR003406">
    <property type="entry name" value="Glyco_trans_14"/>
</dbReference>
<evidence type="ECO:0000256" key="2">
    <source>
        <dbReference type="ARBA" id="ARBA00004922"/>
    </source>
</evidence>
<keyword evidence="12" id="KW-1185">Reference proteome</keyword>
<dbReference type="Proteomes" id="UP001066276">
    <property type="component" value="Chromosome 2_1"/>
</dbReference>
<evidence type="ECO:0000256" key="1">
    <source>
        <dbReference type="ARBA" id="ARBA00004323"/>
    </source>
</evidence>
<dbReference type="GO" id="GO:0007179">
    <property type="term" value="P:transforming growth factor beta receptor signaling pathway"/>
    <property type="evidence" value="ECO:0007669"/>
    <property type="project" value="TreeGrafter"/>
</dbReference>
<comment type="pathway">
    <text evidence="2">Protein modification; protein glycosylation.</text>
</comment>
<dbReference type="GO" id="GO:0000139">
    <property type="term" value="C:Golgi membrane"/>
    <property type="evidence" value="ECO:0007669"/>
    <property type="project" value="UniProtKB-SubCell"/>
</dbReference>
<evidence type="ECO:0000256" key="3">
    <source>
        <dbReference type="ARBA" id="ARBA00022676"/>
    </source>
</evidence>
<dbReference type="GO" id="GO:0008375">
    <property type="term" value="F:acetylglucosaminyltransferase activity"/>
    <property type="evidence" value="ECO:0007669"/>
    <property type="project" value="TreeGrafter"/>
</dbReference>
<dbReference type="PANTHER" id="PTHR19297">
    <property type="entry name" value="GLYCOSYLTRANSFERASE 14 FAMILY MEMBER"/>
    <property type="match status" value="1"/>
</dbReference>
<accession>A0AAV7VIF8</accession>
<comment type="subcellular location">
    <subcellularLocation>
        <location evidence="1">Golgi apparatus membrane</location>
        <topology evidence="1">Single-pass type II membrane protein</topology>
    </subcellularLocation>
</comment>
<keyword evidence="4" id="KW-0808">Transferase</keyword>
<dbReference type="EMBL" id="JANPWB010000003">
    <property type="protein sequence ID" value="KAJ1200532.1"/>
    <property type="molecule type" value="Genomic_DNA"/>
</dbReference>
<organism evidence="11 12">
    <name type="scientific">Pleurodeles waltl</name>
    <name type="common">Iberian ribbed newt</name>
    <dbReference type="NCBI Taxonomy" id="8319"/>
    <lineage>
        <taxon>Eukaryota</taxon>
        <taxon>Metazoa</taxon>
        <taxon>Chordata</taxon>
        <taxon>Craniata</taxon>
        <taxon>Vertebrata</taxon>
        <taxon>Euteleostomi</taxon>
        <taxon>Amphibia</taxon>
        <taxon>Batrachia</taxon>
        <taxon>Caudata</taxon>
        <taxon>Salamandroidea</taxon>
        <taxon>Salamandridae</taxon>
        <taxon>Pleurodelinae</taxon>
        <taxon>Pleurodeles</taxon>
    </lineage>
</organism>
<keyword evidence="8" id="KW-0472">Membrane</keyword>
<evidence type="ECO:0000256" key="6">
    <source>
        <dbReference type="ARBA" id="ARBA00022968"/>
    </source>
</evidence>
<proteinExistence type="inferred from homology"/>
<keyword evidence="5" id="KW-0812">Transmembrane</keyword>
<comment type="caution">
    <text evidence="11">The sequence shown here is derived from an EMBL/GenBank/DDBJ whole genome shotgun (WGS) entry which is preliminary data.</text>
</comment>
<keyword evidence="3" id="KW-0328">Glycosyltransferase</keyword>
<dbReference type="AlphaFoldDB" id="A0AAV7VIF8"/>
<name>A0AAV7VIF8_PLEWA</name>
<evidence type="ECO:0000256" key="10">
    <source>
        <dbReference type="ARBA" id="ARBA00038150"/>
    </source>
</evidence>
<evidence type="ECO:0000256" key="5">
    <source>
        <dbReference type="ARBA" id="ARBA00022692"/>
    </source>
</evidence>
<evidence type="ECO:0000256" key="8">
    <source>
        <dbReference type="ARBA" id="ARBA00023136"/>
    </source>
</evidence>
<sequence length="425" mass="49328">MRRWVQFTLSFVLLCATVWLVSFTIHYTPSRESQLTAARESSLLAEACASFRAGKSYFIWGNQLLTSFGNATCEEYVLQNQYITSPLSFEEETFPLAYVIALHRDFHTFERLFRAIYMPQNVYCIHVDEKATSGFKQLLAEFVDCFPNVFLASKTEPVVYAGVSRLQADLNCMEDLIASQVPWRYVINTCGQDFPLKTNKEIVQHLKSFNGSNITPGVLSRHHTDPRTKYVYREHINLSPPRTLKSRMMKAPPPHNMTIYFGTAYVALTREFTRVILEDERAIDLLKWSKDTYSPDEHYWITLNRIPDFPGSMPNAGWEGDLRAIKWRQTSHDGCHENYLLGSLFRLSSFKWHKRKKNGAVQGHYVRDVCIYGTGDLNWLSKSKSVFANKFELRTYPPTLECLELWVRQRALSQSETPVRPSWYF</sequence>
<comment type="similarity">
    <text evidence="10">Belongs to the glycosyltransferase 14 family.</text>
</comment>